<gene>
    <name evidence="2" type="ORF">KGD84_22435</name>
</gene>
<evidence type="ECO:0000313" key="2">
    <source>
        <dbReference type="EMBL" id="QUX21181.1"/>
    </source>
</evidence>
<dbReference type="Proteomes" id="UP000676079">
    <property type="component" value="Chromosome"/>
</dbReference>
<dbReference type="RefSeq" id="WP_220562403.1">
    <property type="nucleotide sequence ID" value="NZ_CP074133.1"/>
</dbReference>
<accession>A0ABX8BG15</accession>
<protein>
    <recommendedName>
        <fullName evidence="4">XRE family transcriptional regulator</fullName>
    </recommendedName>
</protein>
<name>A0ABX8BG15_9ACTN</name>
<dbReference type="EMBL" id="CP074133">
    <property type="protein sequence ID" value="QUX21181.1"/>
    <property type="molecule type" value="Genomic_DNA"/>
</dbReference>
<keyword evidence="3" id="KW-1185">Reference proteome</keyword>
<sequence>MPSSPNPGDNDASLFADFLKELLAEHGLQQSQVAQAAEKVLQRDASERGRLNPVSWSTLSRTLNKKLSRPPSRAKFNTIALACLYAARETAGEADPLPDFREADRLWGRWQEFRWQALPAEFRDYPKGHQRPPDGARPTPARAPRKDAEQLRYEAAYGRAGTALLSAARPPGADPEAALVLALLRLLDGHPGEGDAWLRAAGALGSAEAAGLLGVEAPQERKLSAARQAVETAASASGLLNEGEIRPLLLERAARSGLREAAHQLAAYYAGAGEEGHAARWSTAAVQAN</sequence>
<evidence type="ECO:0008006" key="4">
    <source>
        <dbReference type="Google" id="ProtNLM"/>
    </source>
</evidence>
<proteinExistence type="predicted"/>
<reference evidence="2 3" key="1">
    <citation type="submission" date="2021-05" db="EMBL/GenBank/DDBJ databases">
        <title>Direct Submission.</title>
        <authorList>
            <person name="Li K."/>
            <person name="Gao J."/>
        </authorList>
    </citation>
    <scope>NUCLEOTIDE SEQUENCE [LARGE SCALE GENOMIC DNA]</scope>
    <source>
        <strain evidence="2 3">Mg02</strain>
    </source>
</reference>
<organism evidence="2 3">
    <name type="scientific">Nocardiopsis changdeensis</name>
    <dbReference type="NCBI Taxonomy" id="2831969"/>
    <lineage>
        <taxon>Bacteria</taxon>
        <taxon>Bacillati</taxon>
        <taxon>Actinomycetota</taxon>
        <taxon>Actinomycetes</taxon>
        <taxon>Streptosporangiales</taxon>
        <taxon>Nocardiopsidaceae</taxon>
        <taxon>Nocardiopsis</taxon>
    </lineage>
</organism>
<feature type="region of interest" description="Disordered" evidence="1">
    <location>
        <begin position="123"/>
        <end position="148"/>
    </location>
</feature>
<evidence type="ECO:0000256" key="1">
    <source>
        <dbReference type="SAM" id="MobiDB-lite"/>
    </source>
</evidence>
<feature type="compositionally biased region" description="Basic and acidic residues" evidence="1">
    <location>
        <begin position="123"/>
        <end position="134"/>
    </location>
</feature>
<evidence type="ECO:0000313" key="3">
    <source>
        <dbReference type="Proteomes" id="UP000676079"/>
    </source>
</evidence>